<evidence type="ECO:0000313" key="4">
    <source>
        <dbReference type="EMBL" id="MXY94026.1"/>
    </source>
</evidence>
<feature type="region of interest" description="Disordered" evidence="2">
    <location>
        <begin position="1"/>
        <end position="46"/>
    </location>
</feature>
<dbReference type="Pfam" id="PF01408">
    <property type="entry name" value="GFO_IDH_MocA"/>
    <property type="match status" value="1"/>
</dbReference>
<dbReference type="PANTHER" id="PTHR43818:SF11">
    <property type="entry name" value="BCDNA.GH03377"/>
    <property type="match status" value="1"/>
</dbReference>
<reference evidence="4" key="1">
    <citation type="submission" date="2019-09" db="EMBL/GenBank/DDBJ databases">
        <title>Characterisation of the sponge microbiome using genome-centric metagenomics.</title>
        <authorList>
            <person name="Engelberts J.P."/>
            <person name="Robbins S.J."/>
            <person name="De Goeij J.M."/>
            <person name="Aranda M."/>
            <person name="Bell S.C."/>
            <person name="Webster N.S."/>
        </authorList>
    </citation>
    <scope>NUCLEOTIDE SEQUENCE</scope>
    <source>
        <strain evidence="4">SB0664_bin_27</strain>
    </source>
</reference>
<evidence type="ECO:0000256" key="1">
    <source>
        <dbReference type="ARBA" id="ARBA00023002"/>
    </source>
</evidence>
<organism evidence="4">
    <name type="scientific">Caldilineaceae bacterium SB0664_bin_27</name>
    <dbReference type="NCBI Taxonomy" id="2605260"/>
    <lineage>
        <taxon>Bacteria</taxon>
        <taxon>Bacillati</taxon>
        <taxon>Chloroflexota</taxon>
        <taxon>Caldilineae</taxon>
        <taxon>Caldilineales</taxon>
        <taxon>Caldilineaceae</taxon>
    </lineage>
</organism>
<proteinExistence type="predicted"/>
<gene>
    <name evidence="4" type="ORF">F4Y42_11345</name>
</gene>
<evidence type="ECO:0000256" key="2">
    <source>
        <dbReference type="SAM" id="MobiDB-lite"/>
    </source>
</evidence>
<protein>
    <submittedName>
        <fullName evidence="4">Gfo/Idh/MocA family oxidoreductase</fullName>
    </submittedName>
</protein>
<dbReference type="SUPFAM" id="SSF55347">
    <property type="entry name" value="Glyceraldehyde-3-phosphate dehydrogenase-like, C-terminal domain"/>
    <property type="match status" value="1"/>
</dbReference>
<feature type="compositionally biased region" description="Polar residues" evidence="2">
    <location>
        <begin position="18"/>
        <end position="27"/>
    </location>
</feature>
<accession>A0A6B0YSF0</accession>
<feature type="domain" description="Gfo/Idh/MocA-like oxidoreductase N-terminal" evidence="3">
    <location>
        <begin position="51"/>
        <end position="178"/>
    </location>
</feature>
<feature type="compositionally biased region" description="Low complexity" evidence="2">
    <location>
        <begin position="1"/>
        <end position="12"/>
    </location>
</feature>
<dbReference type="SUPFAM" id="SSF51735">
    <property type="entry name" value="NAD(P)-binding Rossmann-fold domains"/>
    <property type="match status" value="1"/>
</dbReference>
<dbReference type="GO" id="GO:0000166">
    <property type="term" value="F:nucleotide binding"/>
    <property type="evidence" value="ECO:0007669"/>
    <property type="project" value="InterPro"/>
</dbReference>
<dbReference type="GO" id="GO:0016491">
    <property type="term" value="F:oxidoreductase activity"/>
    <property type="evidence" value="ECO:0007669"/>
    <property type="project" value="UniProtKB-KW"/>
</dbReference>
<comment type="caution">
    <text evidence="4">The sequence shown here is derived from an EMBL/GenBank/DDBJ whole genome shotgun (WGS) entry which is preliminary data.</text>
</comment>
<name>A0A6B0YSF0_9CHLR</name>
<dbReference type="Gene3D" id="3.30.360.10">
    <property type="entry name" value="Dihydrodipicolinate Reductase, domain 2"/>
    <property type="match status" value="1"/>
</dbReference>
<dbReference type="AlphaFoldDB" id="A0A6B0YSF0"/>
<dbReference type="InterPro" id="IPR036291">
    <property type="entry name" value="NAD(P)-bd_dom_sf"/>
</dbReference>
<dbReference type="PANTHER" id="PTHR43818">
    <property type="entry name" value="BCDNA.GH03377"/>
    <property type="match status" value="1"/>
</dbReference>
<dbReference type="InterPro" id="IPR000683">
    <property type="entry name" value="Gfo/Idh/MocA-like_OxRdtase_N"/>
</dbReference>
<sequence length="390" mass="43216">MSAPTSTPTSASRKWPARSTTSCPSQQTRHKRLPPRQAPQPRSLHMSKAKVRVGIVGAGPIGGLGHRPFSHAAGYRRCEDAELVAIADIDPQRLQQFGDEWEIEPEHRYPTAVDMYEKARLDVVDVTTNTLYHHHPVIEAAEAGIKVVMVEKPLATSVAWGRKMVAACDRSGTRLITEHTRRFLPHYQRLKRMIDDGAIGRVKTITYEGCRPLLTNGTHTVDYAFFFTDAQPQLVSGYLNTETVADPGGAGMIACSDGIVVFIDCIAERKESLGYTKIAGTEGRIHFSERRGLWEYGPLVEADEGYGTRYDFEPIPDMPAEFTLDDYFYSATRESIDCLLEDRESVSTGRDGLKALEVITAIHVSHKTGTQVSLPLAEGLDELEIRSTGE</sequence>
<evidence type="ECO:0000259" key="3">
    <source>
        <dbReference type="Pfam" id="PF01408"/>
    </source>
</evidence>
<keyword evidence="1" id="KW-0560">Oxidoreductase</keyword>
<dbReference type="InterPro" id="IPR050463">
    <property type="entry name" value="Gfo/Idh/MocA_oxidrdct_glycsds"/>
</dbReference>
<dbReference type="Gene3D" id="3.40.50.720">
    <property type="entry name" value="NAD(P)-binding Rossmann-like Domain"/>
    <property type="match status" value="1"/>
</dbReference>
<dbReference type="EMBL" id="VXRG01000095">
    <property type="protein sequence ID" value="MXY94026.1"/>
    <property type="molecule type" value="Genomic_DNA"/>
</dbReference>